<dbReference type="SUPFAM" id="SSF48264">
    <property type="entry name" value="Cytochrome P450"/>
    <property type="match status" value="1"/>
</dbReference>
<gene>
    <name evidence="12" type="ORF">B0I35DRAFT_484036</name>
</gene>
<comment type="similarity">
    <text evidence="3 10">Belongs to the cytochrome P450 family.</text>
</comment>
<dbReference type="GO" id="GO:0020037">
    <property type="term" value="F:heme binding"/>
    <property type="evidence" value="ECO:0007669"/>
    <property type="project" value="InterPro"/>
</dbReference>
<sequence>MPSLFALSAILLPAAAYLIYHHVVSQAYRRKLPPGPTPLPIIGNLMDLPPAEEPEFKHWATHKDIYGPISSVTIMGMTLIIINDTKIAHELLDINANKTSGRPNAVFSTQLCGYASIILFKSYNEDFRLHRKLLHREFGTKASVLKFRKTQEVEVAKQLERVLQEPGAWLKHFRITTAATVLKMAYGYTVEPNKPDKLVSLVEKLMREFSQASLPMTWAVDIIPFLQHLPDYIPGTSFKKTARQFKNTLQTAAYVPYEFARRQMAANNHSPSYVSRLLEEYTHGRHDQAGLSLETEEAIIWTAASLYGAAADTTAITLTAFTLAMVLNPEVQSKAQEEIDRVVGTDRLPNFEDRDELPYVNALIKETLRWWPVGPLGFPHVVNEAFDYDGYLFPQDAIILPNIWWFLNNPDIYAAPDSFQPERFLSPRNEPDPGTYPFGFGRRICPGRFFADSSLYLNIAQSLACFRIAKATD</sequence>
<dbReference type="GO" id="GO:0004497">
    <property type="term" value="F:monooxygenase activity"/>
    <property type="evidence" value="ECO:0007669"/>
    <property type="project" value="UniProtKB-KW"/>
</dbReference>
<dbReference type="EMBL" id="JAGPNK010000019">
    <property type="protein sequence ID" value="KAH7305281.1"/>
    <property type="molecule type" value="Genomic_DNA"/>
</dbReference>
<feature type="chain" id="PRO_5035449455" evidence="11">
    <location>
        <begin position="17"/>
        <end position="473"/>
    </location>
</feature>
<dbReference type="PRINTS" id="PR00385">
    <property type="entry name" value="P450"/>
</dbReference>
<dbReference type="GO" id="GO:0016705">
    <property type="term" value="F:oxidoreductase activity, acting on paired donors, with incorporation or reduction of molecular oxygen"/>
    <property type="evidence" value="ECO:0007669"/>
    <property type="project" value="InterPro"/>
</dbReference>
<dbReference type="InterPro" id="IPR017972">
    <property type="entry name" value="Cyt_P450_CS"/>
</dbReference>
<dbReference type="Pfam" id="PF00067">
    <property type="entry name" value="p450"/>
    <property type="match status" value="1"/>
</dbReference>
<dbReference type="InterPro" id="IPR036396">
    <property type="entry name" value="Cyt_P450_sf"/>
</dbReference>
<dbReference type="PRINTS" id="PR00463">
    <property type="entry name" value="EP450I"/>
</dbReference>
<evidence type="ECO:0000256" key="4">
    <source>
        <dbReference type="ARBA" id="ARBA00022617"/>
    </source>
</evidence>
<dbReference type="InterPro" id="IPR001128">
    <property type="entry name" value="Cyt_P450"/>
</dbReference>
<evidence type="ECO:0000256" key="3">
    <source>
        <dbReference type="ARBA" id="ARBA00010617"/>
    </source>
</evidence>
<dbReference type="GO" id="GO:0005506">
    <property type="term" value="F:iron ion binding"/>
    <property type="evidence" value="ECO:0007669"/>
    <property type="project" value="InterPro"/>
</dbReference>
<keyword evidence="4 9" id="KW-0349">Heme</keyword>
<accession>A0A8K0WKD4</accession>
<evidence type="ECO:0000256" key="8">
    <source>
        <dbReference type="ARBA" id="ARBA00023033"/>
    </source>
</evidence>
<evidence type="ECO:0000313" key="12">
    <source>
        <dbReference type="EMBL" id="KAH7305281.1"/>
    </source>
</evidence>
<evidence type="ECO:0000256" key="10">
    <source>
        <dbReference type="RuleBase" id="RU000461"/>
    </source>
</evidence>
<evidence type="ECO:0000256" key="2">
    <source>
        <dbReference type="ARBA" id="ARBA00004685"/>
    </source>
</evidence>
<keyword evidence="11" id="KW-0732">Signal</keyword>
<keyword evidence="8 10" id="KW-0503">Monooxygenase</keyword>
<evidence type="ECO:0000256" key="1">
    <source>
        <dbReference type="ARBA" id="ARBA00001971"/>
    </source>
</evidence>
<comment type="caution">
    <text evidence="12">The sequence shown here is derived from an EMBL/GenBank/DDBJ whole genome shotgun (WGS) entry which is preliminary data.</text>
</comment>
<dbReference type="InterPro" id="IPR002401">
    <property type="entry name" value="Cyt_P450_E_grp-I"/>
</dbReference>
<dbReference type="AlphaFoldDB" id="A0A8K0WKD4"/>
<proteinExistence type="inferred from homology"/>
<dbReference type="Proteomes" id="UP000813444">
    <property type="component" value="Unassembled WGS sequence"/>
</dbReference>
<protein>
    <submittedName>
        <fullName evidence="12">Cytochrome P450</fullName>
    </submittedName>
</protein>
<keyword evidence="6 10" id="KW-0560">Oxidoreductase</keyword>
<dbReference type="InterPro" id="IPR050364">
    <property type="entry name" value="Cytochrome_P450_fung"/>
</dbReference>
<evidence type="ECO:0000256" key="6">
    <source>
        <dbReference type="ARBA" id="ARBA00023002"/>
    </source>
</evidence>
<evidence type="ECO:0000256" key="11">
    <source>
        <dbReference type="SAM" id="SignalP"/>
    </source>
</evidence>
<organism evidence="12 13">
    <name type="scientific">Stachybotrys elegans</name>
    <dbReference type="NCBI Taxonomy" id="80388"/>
    <lineage>
        <taxon>Eukaryota</taxon>
        <taxon>Fungi</taxon>
        <taxon>Dikarya</taxon>
        <taxon>Ascomycota</taxon>
        <taxon>Pezizomycotina</taxon>
        <taxon>Sordariomycetes</taxon>
        <taxon>Hypocreomycetidae</taxon>
        <taxon>Hypocreales</taxon>
        <taxon>Stachybotryaceae</taxon>
        <taxon>Stachybotrys</taxon>
    </lineage>
</organism>
<keyword evidence="7 9" id="KW-0408">Iron</keyword>
<dbReference type="Gene3D" id="1.10.630.10">
    <property type="entry name" value="Cytochrome P450"/>
    <property type="match status" value="1"/>
</dbReference>
<keyword evidence="5 9" id="KW-0479">Metal-binding</keyword>
<name>A0A8K0WKD4_9HYPO</name>
<evidence type="ECO:0000256" key="9">
    <source>
        <dbReference type="PIRSR" id="PIRSR602401-1"/>
    </source>
</evidence>
<comment type="pathway">
    <text evidence="2">Mycotoxin biosynthesis.</text>
</comment>
<dbReference type="OrthoDB" id="2789670at2759"/>
<evidence type="ECO:0000256" key="7">
    <source>
        <dbReference type="ARBA" id="ARBA00023004"/>
    </source>
</evidence>
<comment type="cofactor">
    <cofactor evidence="1 9">
        <name>heme</name>
        <dbReference type="ChEBI" id="CHEBI:30413"/>
    </cofactor>
</comment>
<keyword evidence="13" id="KW-1185">Reference proteome</keyword>
<reference evidence="12" key="1">
    <citation type="journal article" date="2021" name="Nat. Commun.">
        <title>Genetic determinants of endophytism in the Arabidopsis root mycobiome.</title>
        <authorList>
            <person name="Mesny F."/>
            <person name="Miyauchi S."/>
            <person name="Thiergart T."/>
            <person name="Pickel B."/>
            <person name="Atanasova L."/>
            <person name="Karlsson M."/>
            <person name="Huettel B."/>
            <person name="Barry K.W."/>
            <person name="Haridas S."/>
            <person name="Chen C."/>
            <person name="Bauer D."/>
            <person name="Andreopoulos W."/>
            <person name="Pangilinan J."/>
            <person name="LaButti K."/>
            <person name="Riley R."/>
            <person name="Lipzen A."/>
            <person name="Clum A."/>
            <person name="Drula E."/>
            <person name="Henrissat B."/>
            <person name="Kohler A."/>
            <person name="Grigoriev I.V."/>
            <person name="Martin F.M."/>
            <person name="Hacquard S."/>
        </authorList>
    </citation>
    <scope>NUCLEOTIDE SEQUENCE</scope>
    <source>
        <strain evidence="12">MPI-CAGE-CH-0235</strain>
    </source>
</reference>
<dbReference type="PANTHER" id="PTHR46300">
    <property type="entry name" value="P450, PUTATIVE (EUROFUNG)-RELATED-RELATED"/>
    <property type="match status" value="1"/>
</dbReference>
<dbReference type="CDD" id="cd11065">
    <property type="entry name" value="CYP64-like"/>
    <property type="match status" value="1"/>
</dbReference>
<evidence type="ECO:0000256" key="5">
    <source>
        <dbReference type="ARBA" id="ARBA00022723"/>
    </source>
</evidence>
<dbReference type="PROSITE" id="PS00086">
    <property type="entry name" value="CYTOCHROME_P450"/>
    <property type="match status" value="1"/>
</dbReference>
<dbReference type="PANTHER" id="PTHR46300:SF7">
    <property type="entry name" value="P450, PUTATIVE (EUROFUNG)-RELATED"/>
    <property type="match status" value="1"/>
</dbReference>
<feature type="binding site" description="axial binding residue" evidence="9">
    <location>
        <position position="445"/>
    </location>
    <ligand>
        <name>heme</name>
        <dbReference type="ChEBI" id="CHEBI:30413"/>
    </ligand>
    <ligandPart>
        <name>Fe</name>
        <dbReference type="ChEBI" id="CHEBI:18248"/>
    </ligandPart>
</feature>
<evidence type="ECO:0000313" key="13">
    <source>
        <dbReference type="Proteomes" id="UP000813444"/>
    </source>
</evidence>
<feature type="signal peptide" evidence="11">
    <location>
        <begin position="1"/>
        <end position="16"/>
    </location>
</feature>